<sequence length="734" mass="76694">MALTATSGPTATSALTATSGPTATASPAADGVPAHAGEHFVRTATMPVHENSSPDQETAAEISAVTPDGRTVVYTDSPGERIGFADLARRGTVRPAGTLEMPGEPTSVDIVGGFALVAVNTSKSYPEPSGVLRVVDLDTRSVVASHDLGGQPDSVDVSPDGRHAAVAIENERDEELDDGAIPQQPAGFLDIVDLDGLPADWQVRKTELTGLADVAPSDPEPEYVSINGRGEVAVTLQENNHIVVVDLETGRVRSDFSAGTATVRGVDTTANGRIERDGAVTAPREPDSVGWLDDDTLATADEGDYQGGTRTWTAFDARTGDVVHSSGSELEDLAISYGQYPEHRAEDRGVEPEGLAVATYGKHRYAFVALERANLVAVYNVDDPRRPKLVQGLPTGVAPEGVLPVPQQGGLVVSAEEDAADSNVRSSLSRYQLTRKPLAASLARNQGAPSIVSDGIGFGALSGLSGVPGEPGEVVAVTDDAYTPSRVLTVDTASYPARVTGELPITRDGEPAAYDIEGIAARGDGGYWLAIEGDPDAATRNLLVDVGPDGAVRREIPLPAAVAEGATKYGFEGVAGSGDHVWVAVQREWAGDEPGRTTLARYTPATGRWAFAAYPLDDAPENGWIGVSELTPLGDGRLLVLERDNQRGENARTKKVYEVDISTVDPVPAGEPKPVLRKRQSRDLLPALEAGGGVIADKPEGLAVTADDRLVGAVDNDGLDDAPGESVLLRLGRA</sequence>
<accession>A0A660CDX9</accession>
<dbReference type="OrthoDB" id="9758957at2"/>
<evidence type="ECO:0000259" key="2">
    <source>
        <dbReference type="Pfam" id="PF13449"/>
    </source>
</evidence>
<name>A0A660CDX9_9PSEU</name>
<protein>
    <submittedName>
        <fullName evidence="3">Phytase-like protein with esterase activity</fullName>
    </submittedName>
</protein>
<dbReference type="Proteomes" id="UP000317303">
    <property type="component" value="Unassembled WGS sequence"/>
</dbReference>
<dbReference type="InterPro" id="IPR052956">
    <property type="entry name" value="Mesenchyme-surface_protein"/>
</dbReference>
<reference evidence="3 4" key="1">
    <citation type="submission" date="2019-07" db="EMBL/GenBank/DDBJ databases">
        <title>R&amp;d 2014.</title>
        <authorList>
            <person name="Klenk H.-P."/>
        </authorList>
    </citation>
    <scope>NUCLEOTIDE SEQUENCE [LARGE SCALE GENOMIC DNA]</scope>
    <source>
        <strain evidence="3 4">DSM 43194</strain>
    </source>
</reference>
<dbReference type="InterPro" id="IPR011044">
    <property type="entry name" value="Quino_amine_DH_bsu"/>
</dbReference>
<comment type="caution">
    <text evidence="3">The sequence shown here is derived from an EMBL/GenBank/DDBJ whole genome shotgun (WGS) entry which is preliminary data.</text>
</comment>
<dbReference type="InterPro" id="IPR027372">
    <property type="entry name" value="Phytase-like_dom"/>
</dbReference>
<dbReference type="PANTHER" id="PTHR46928">
    <property type="entry name" value="MESENCHYME-SPECIFIC CELL SURFACE GLYCOPROTEIN"/>
    <property type="match status" value="1"/>
</dbReference>
<dbReference type="Gene3D" id="2.130.10.10">
    <property type="entry name" value="YVTN repeat-like/Quinoprotein amine dehydrogenase"/>
    <property type="match status" value="1"/>
</dbReference>
<feature type="region of interest" description="Disordered" evidence="1">
    <location>
        <begin position="1"/>
        <end position="60"/>
    </location>
</feature>
<dbReference type="InterPro" id="IPR015943">
    <property type="entry name" value="WD40/YVTN_repeat-like_dom_sf"/>
</dbReference>
<organism evidence="3 4">
    <name type="scientific">Prauserella rugosa</name>
    <dbReference type="NCBI Taxonomy" id="43354"/>
    <lineage>
        <taxon>Bacteria</taxon>
        <taxon>Bacillati</taxon>
        <taxon>Actinomycetota</taxon>
        <taxon>Actinomycetes</taxon>
        <taxon>Pseudonocardiales</taxon>
        <taxon>Pseudonocardiaceae</taxon>
        <taxon>Prauserella</taxon>
    </lineage>
</organism>
<dbReference type="AlphaFoldDB" id="A0A660CDX9"/>
<dbReference type="Pfam" id="PF13449">
    <property type="entry name" value="Phytase-like"/>
    <property type="match status" value="1"/>
</dbReference>
<keyword evidence="4" id="KW-1185">Reference proteome</keyword>
<gene>
    <name evidence="3" type="ORF">JD82_03400</name>
</gene>
<dbReference type="SUPFAM" id="SSF50969">
    <property type="entry name" value="YVTN repeat-like/Quinoprotein amine dehydrogenase"/>
    <property type="match status" value="1"/>
</dbReference>
<feature type="domain" description="Phytase-like" evidence="2">
    <location>
        <begin position="457"/>
        <end position="717"/>
    </location>
</feature>
<evidence type="ECO:0000313" key="4">
    <source>
        <dbReference type="Proteomes" id="UP000317303"/>
    </source>
</evidence>
<dbReference type="EMBL" id="VLJV01000001">
    <property type="protein sequence ID" value="TWH21536.1"/>
    <property type="molecule type" value="Genomic_DNA"/>
</dbReference>
<feature type="compositionally biased region" description="Low complexity" evidence="1">
    <location>
        <begin position="1"/>
        <end position="29"/>
    </location>
</feature>
<evidence type="ECO:0000313" key="3">
    <source>
        <dbReference type="EMBL" id="TWH21536.1"/>
    </source>
</evidence>
<proteinExistence type="predicted"/>
<dbReference type="PANTHER" id="PTHR46928:SF1">
    <property type="entry name" value="MESENCHYME-SPECIFIC CELL SURFACE GLYCOPROTEIN"/>
    <property type="match status" value="1"/>
</dbReference>
<evidence type="ECO:0000256" key="1">
    <source>
        <dbReference type="SAM" id="MobiDB-lite"/>
    </source>
</evidence>